<evidence type="ECO:0000256" key="6">
    <source>
        <dbReference type="ARBA" id="ARBA00023316"/>
    </source>
</evidence>
<evidence type="ECO:0000256" key="7">
    <source>
        <dbReference type="RuleBase" id="RU004016"/>
    </source>
</evidence>
<evidence type="ECO:0000256" key="3">
    <source>
        <dbReference type="ARBA" id="ARBA00022801"/>
    </source>
</evidence>
<evidence type="ECO:0000256" key="8">
    <source>
        <dbReference type="SAM" id="SignalP"/>
    </source>
</evidence>
<feature type="domain" description="Peptidase S11 D-alanyl-D-alanine carboxypeptidase A N-terminal" evidence="9">
    <location>
        <begin position="26"/>
        <end position="259"/>
    </location>
</feature>
<dbReference type="InterPro" id="IPR012338">
    <property type="entry name" value="Beta-lactam/transpept-like"/>
</dbReference>
<feature type="signal peptide" evidence="8">
    <location>
        <begin position="1"/>
        <end position="27"/>
    </location>
</feature>
<dbReference type="InterPro" id="IPR018044">
    <property type="entry name" value="Peptidase_S11"/>
</dbReference>
<name>A0ABV8G5P6_9ACTN</name>
<dbReference type="InterPro" id="IPR001967">
    <property type="entry name" value="Peptidase_S11_N"/>
</dbReference>
<comment type="caution">
    <text evidence="10">The sequence shown here is derived from an EMBL/GenBank/DDBJ whole genome shotgun (WGS) entry which is preliminary data.</text>
</comment>
<keyword evidence="6" id="KW-0961">Cell wall biogenesis/degradation</keyword>
<sequence>MRIGAFISSAVLAAMTAAVGTAQPAVAADAPAVKAATAYVVDSSGTVHFGKRETKRVPVASLVKVMTAYVVLREAKPGDTIEITATDVKYAARGGAATAGLRKGERFTVGDLLYALMLPSGADAANALARHYGPGKTAFIAKMNRAADSLGLDDTRYTNPDGMPTPAGGGYSTAVDQVKLATRALANDTFADVVGTKTHKVGKTAVHKAHTWRNSNKLLSRADGVLGVKTGYTNAAGYCLLFAGERSGKRIVGVLLHDQNERRFTTAERLLDYAGEQIAGS</sequence>
<evidence type="ECO:0000256" key="1">
    <source>
        <dbReference type="ARBA" id="ARBA00007164"/>
    </source>
</evidence>
<dbReference type="PANTHER" id="PTHR21581:SF33">
    <property type="entry name" value="D-ALANYL-D-ALANINE CARBOXYPEPTIDASE DACB"/>
    <property type="match status" value="1"/>
</dbReference>
<dbReference type="Pfam" id="PF00768">
    <property type="entry name" value="Peptidase_S11"/>
    <property type="match status" value="1"/>
</dbReference>
<keyword evidence="2 8" id="KW-0732">Signal</keyword>
<feature type="chain" id="PRO_5046202246" evidence="8">
    <location>
        <begin position="28"/>
        <end position="281"/>
    </location>
</feature>
<keyword evidence="4" id="KW-0133">Cell shape</keyword>
<dbReference type="GO" id="GO:0004180">
    <property type="term" value="F:carboxypeptidase activity"/>
    <property type="evidence" value="ECO:0007669"/>
    <property type="project" value="UniProtKB-KW"/>
</dbReference>
<dbReference type="PRINTS" id="PR00725">
    <property type="entry name" value="DADACBPTASE1"/>
</dbReference>
<dbReference type="Proteomes" id="UP001595851">
    <property type="component" value="Unassembled WGS sequence"/>
</dbReference>
<keyword evidence="5" id="KW-0573">Peptidoglycan synthesis</keyword>
<proteinExistence type="inferred from homology"/>
<dbReference type="PANTHER" id="PTHR21581">
    <property type="entry name" value="D-ALANYL-D-ALANINE CARBOXYPEPTIDASE"/>
    <property type="match status" value="1"/>
</dbReference>
<dbReference type="SUPFAM" id="SSF56601">
    <property type="entry name" value="beta-lactamase/transpeptidase-like"/>
    <property type="match status" value="1"/>
</dbReference>
<evidence type="ECO:0000256" key="4">
    <source>
        <dbReference type="ARBA" id="ARBA00022960"/>
    </source>
</evidence>
<dbReference type="EMBL" id="JBHSBI010000005">
    <property type="protein sequence ID" value="MFC4008154.1"/>
    <property type="molecule type" value="Genomic_DNA"/>
</dbReference>
<evidence type="ECO:0000259" key="9">
    <source>
        <dbReference type="Pfam" id="PF00768"/>
    </source>
</evidence>
<evidence type="ECO:0000313" key="11">
    <source>
        <dbReference type="Proteomes" id="UP001595851"/>
    </source>
</evidence>
<evidence type="ECO:0000313" key="10">
    <source>
        <dbReference type="EMBL" id="MFC4008154.1"/>
    </source>
</evidence>
<evidence type="ECO:0000256" key="2">
    <source>
        <dbReference type="ARBA" id="ARBA00022729"/>
    </source>
</evidence>
<dbReference type="EC" id="3.4.-.-" evidence="10"/>
<keyword evidence="11" id="KW-1185">Reference proteome</keyword>
<comment type="similarity">
    <text evidence="1 7">Belongs to the peptidase S11 family.</text>
</comment>
<dbReference type="RefSeq" id="WP_379528233.1">
    <property type="nucleotide sequence ID" value="NZ_JBHSBI010000005.1"/>
</dbReference>
<reference evidence="11" key="1">
    <citation type="journal article" date="2019" name="Int. J. Syst. Evol. Microbiol.">
        <title>The Global Catalogue of Microorganisms (GCM) 10K type strain sequencing project: providing services to taxonomists for standard genome sequencing and annotation.</title>
        <authorList>
            <consortium name="The Broad Institute Genomics Platform"/>
            <consortium name="The Broad Institute Genome Sequencing Center for Infectious Disease"/>
            <person name="Wu L."/>
            <person name="Ma J."/>
        </authorList>
    </citation>
    <scope>NUCLEOTIDE SEQUENCE [LARGE SCALE GENOMIC DNA]</scope>
    <source>
        <strain evidence="11">TBRC 1276</strain>
    </source>
</reference>
<keyword evidence="3 10" id="KW-0378">Hydrolase</keyword>
<dbReference type="Gene3D" id="3.40.710.10">
    <property type="entry name" value="DD-peptidase/beta-lactamase superfamily"/>
    <property type="match status" value="1"/>
</dbReference>
<accession>A0ABV8G5P6</accession>
<keyword evidence="10" id="KW-0121">Carboxypeptidase</keyword>
<gene>
    <name evidence="10" type="ORF">ACFOY2_13050</name>
</gene>
<evidence type="ECO:0000256" key="5">
    <source>
        <dbReference type="ARBA" id="ARBA00022984"/>
    </source>
</evidence>
<keyword evidence="10" id="KW-0645">Protease</keyword>
<organism evidence="10 11">
    <name type="scientific">Nonomuraea purpurea</name>
    <dbReference type="NCBI Taxonomy" id="1849276"/>
    <lineage>
        <taxon>Bacteria</taxon>
        <taxon>Bacillati</taxon>
        <taxon>Actinomycetota</taxon>
        <taxon>Actinomycetes</taxon>
        <taxon>Streptosporangiales</taxon>
        <taxon>Streptosporangiaceae</taxon>
        <taxon>Nonomuraea</taxon>
    </lineage>
</organism>
<protein>
    <submittedName>
        <fullName evidence="10">D-alanyl-D-alanine carboxypeptidase family protein</fullName>
        <ecNumber evidence="10">3.4.-.-</ecNumber>
    </submittedName>
</protein>